<dbReference type="SUPFAM" id="SSF56219">
    <property type="entry name" value="DNase I-like"/>
    <property type="match status" value="1"/>
</dbReference>
<evidence type="ECO:0000313" key="2">
    <source>
        <dbReference type="Proteomes" id="UP001281410"/>
    </source>
</evidence>
<accession>A0AAE0AEV8</accession>
<sequence length="223" mass="25404">MCSTRAFQILLSFKKAHSPEVIFIMETKSDNVRMEAIRVKLGFVGKTVVDCNGRSGGICLLWSDLMDVSLISYFIVIELVDRRFTGFYSLSETSQRHHSWTIPPRHHGLVSLPWVCVGDFNGIIDNLEKEGGTQRPSSLVNNFRDAPDDCECWEYLHDYAEVVNKNWDGFNDGSNMSGVVLNIKNCTNQLGKWYSGKIRGWLQDIRLKQFELQMASKDIKADS</sequence>
<dbReference type="PANTHER" id="PTHR35218:SF9">
    <property type="entry name" value="ENDONUCLEASE_EXONUCLEASE_PHOSPHATASE DOMAIN-CONTAINING PROTEIN"/>
    <property type="match status" value="1"/>
</dbReference>
<evidence type="ECO:0000313" key="1">
    <source>
        <dbReference type="EMBL" id="KAK3212238.1"/>
    </source>
</evidence>
<keyword evidence="2" id="KW-1185">Reference proteome</keyword>
<gene>
    <name evidence="1" type="ORF">Dsin_016944</name>
</gene>
<dbReference type="AlphaFoldDB" id="A0AAE0AEV8"/>
<evidence type="ECO:0008006" key="3">
    <source>
        <dbReference type="Google" id="ProtNLM"/>
    </source>
</evidence>
<comment type="caution">
    <text evidence="1">The sequence shown here is derived from an EMBL/GenBank/DDBJ whole genome shotgun (WGS) entry which is preliminary data.</text>
</comment>
<name>A0AAE0AEV8_9ROSI</name>
<dbReference type="Proteomes" id="UP001281410">
    <property type="component" value="Unassembled WGS sequence"/>
</dbReference>
<proteinExistence type="predicted"/>
<protein>
    <recommendedName>
        <fullName evidence="3">Endonuclease/exonuclease/phosphatase</fullName>
    </recommendedName>
</protein>
<dbReference type="InterPro" id="IPR036691">
    <property type="entry name" value="Endo/exonu/phosph_ase_sf"/>
</dbReference>
<dbReference type="EMBL" id="JANJYJ010000005">
    <property type="protein sequence ID" value="KAK3212238.1"/>
    <property type="molecule type" value="Genomic_DNA"/>
</dbReference>
<dbReference type="PANTHER" id="PTHR35218">
    <property type="entry name" value="RNASE H DOMAIN-CONTAINING PROTEIN"/>
    <property type="match status" value="1"/>
</dbReference>
<reference evidence="1" key="1">
    <citation type="journal article" date="2023" name="Plant J.">
        <title>Genome sequences and population genomics provide insights into the demographic history, inbreeding, and mutation load of two 'living fossil' tree species of Dipteronia.</title>
        <authorList>
            <person name="Feng Y."/>
            <person name="Comes H.P."/>
            <person name="Chen J."/>
            <person name="Zhu S."/>
            <person name="Lu R."/>
            <person name="Zhang X."/>
            <person name="Li P."/>
            <person name="Qiu J."/>
            <person name="Olsen K.M."/>
            <person name="Qiu Y."/>
        </authorList>
    </citation>
    <scope>NUCLEOTIDE SEQUENCE</scope>
    <source>
        <strain evidence="1">NBL</strain>
    </source>
</reference>
<organism evidence="1 2">
    <name type="scientific">Dipteronia sinensis</name>
    <dbReference type="NCBI Taxonomy" id="43782"/>
    <lineage>
        <taxon>Eukaryota</taxon>
        <taxon>Viridiplantae</taxon>
        <taxon>Streptophyta</taxon>
        <taxon>Embryophyta</taxon>
        <taxon>Tracheophyta</taxon>
        <taxon>Spermatophyta</taxon>
        <taxon>Magnoliopsida</taxon>
        <taxon>eudicotyledons</taxon>
        <taxon>Gunneridae</taxon>
        <taxon>Pentapetalae</taxon>
        <taxon>rosids</taxon>
        <taxon>malvids</taxon>
        <taxon>Sapindales</taxon>
        <taxon>Sapindaceae</taxon>
        <taxon>Hippocastanoideae</taxon>
        <taxon>Acereae</taxon>
        <taxon>Dipteronia</taxon>
    </lineage>
</organism>
<dbReference type="Gene3D" id="3.60.10.10">
    <property type="entry name" value="Endonuclease/exonuclease/phosphatase"/>
    <property type="match status" value="1"/>
</dbReference>